<evidence type="ECO:0000313" key="2">
    <source>
        <dbReference type="Proteomes" id="UP001556367"/>
    </source>
</evidence>
<comment type="caution">
    <text evidence="1">The sequence shown here is derived from an EMBL/GenBank/DDBJ whole genome shotgun (WGS) entry which is preliminary data.</text>
</comment>
<accession>A0ABR3IS28</accession>
<gene>
    <name evidence="1" type="ORF">HGRIS_012363</name>
</gene>
<dbReference type="Proteomes" id="UP001556367">
    <property type="component" value="Unassembled WGS sequence"/>
</dbReference>
<dbReference type="EMBL" id="JASNQZ010000015">
    <property type="protein sequence ID" value="KAL0946098.1"/>
    <property type="molecule type" value="Genomic_DNA"/>
</dbReference>
<evidence type="ECO:0008006" key="3">
    <source>
        <dbReference type="Google" id="ProtNLM"/>
    </source>
</evidence>
<name>A0ABR3IS28_9AGAR</name>
<keyword evidence="2" id="KW-1185">Reference proteome</keyword>
<sequence>MAQNRVTLDTVGFRAADGSLPSPVEEKSMLPFSFPLDLERDIFEFAARDDREMALQLVLVSKLVQRWVDPILYERVWLASRDQADQFIVALDSKPAPFFYNVKVLCLAYPVGRDRAEKILPLCTALVGFACWVPNLLTLATCRDKSPRRISFNFSLGEYTPHRVVPDFAASLFANITHLEFVDDTEFCTEWEGFDLIPHLTHLSFVWAKRFPLSTPPPHAQLALETCPQLRILLLLRPGFSGNAGDGLKLFNDPRAVILKRQSQSTSNIRSRWEKQWTPGETDIWNEAEVIAEKQAKMI</sequence>
<protein>
    <recommendedName>
        <fullName evidence="3">F-box domain-containing protein</fullName>
    </recommendedName>
</protein>
<organism evidence="1 2">
    <name type="scientific">Hohenbuehelia grisea</name>
    <dbReference type="NCBI Taxonomy" id="104357"/>
    <lineage>
        <taxon>Eukaryota</taxon>
        <taxon>Fungi</taxon>
        <taxon>Dikarya</taxon>
        <taxon>Basidiomycota</taxon>
        <taxon>Agaricomycotina</taxon>
        <taxon>Agaricomycetes</taxon>
        <taxon>Agaricomycetidae</taxon>
        <taxon>Agaricales</taxon>
        <taxon>Pleurotineae</taxon>
        <taxon>Pleurotaceae</taxon>
        <taxon>Hohenbuehelia</taxon>
    </lineage>
</organism>
<evidence type="ECO:0000313" key="1">
    <source>
        <dbReference type="EMBL" id="KAL0946098.1"/>
    </source>
</evidence>
<reference evidence="2" key="1">
    <citation type="submission" date="2024-06" db="EMBL/GenBank/DDBJ databases">
        <title>Multi-omics analyses provide insights into the biosynthesis of the anticancer antibiotic pleurotin in Hohenbuehelia grisea.</title>
        <authorList>
            <person name="Weaver J.A."/>
            <person name="Alberti F."/>
        </authorList>
    </citation>
    <scope>NUCLEOTIDE SEQUENCE [LARGE SCALE GENOMIC DNA]</scope>
    <source>
        <strain evidence="2">T-177</strain>
    </source>
</reference>
<proteinExistence type="predicted"/>